<name>A0ABT8R9W3_9BACT</name>
<organism evidence="1 2">
    <name type="scientific">Rhodocytophaga aerolata</name>
    <dbReference type="NCBI Taxonomy" id="455078"/>
    <lineage>
        <taxon>Bacteria</taxon>
        <taxon>Pseudomonadati</taxon>
        <taxon>Bacteroidota</taxon>
        <taxon>Cytophagia</taxon>
        <taxon>Cytophagales</taxon>
        <taxon>Rhodocytophagaceae</taxon>
        <taxon>Rhodocytophaga</taxon>
    </lineage>
</organism>
<evidence type="ECO:0000313" key="2">
    <source>
        <dbReference type="Proteomes" id="UP001168528"/>
    </source>
</evidence>
<gene>
    <name evidence="1" type="ORF">Q0590_17350</name>
</gene>
<reference evidence="1" key="1">
    <citation type="submission" date="2023-07" db="EMBL/GenBank/DDBJ databases">
        <title>The genome sequence of Rhodocytophaga aerolata KACC 12507.</title>
        <authorList>
            <person name="Zhang X."/>
        </authorList>
    </citation>
    <scope>NUCLEOTIDE SEQUENCE</scope>
    <source>
        <strain evidence="1">KACC 12507</strain>
    </source>
</reference>
<keyword evidence="2" id="KW-1185">Reference proteome</keyword>
<dbReference type="Proteomes" id="UP001168528">
    <property type="component" value="Unassembled WGS sequence"/>
</dbReference>
<accession>A0ABT8R9W3</accession>
<comment type="caution">
    <text evidence="1">The sequence shown here is derived from an EMBL/GenBank/DDBJ whole genome shotgun (WGS) entry which is preliminary data.</text>
</comment>
<dbReference type="RefSeq" id="WP_302038848.1">
    <property type="nucleotide sequence ID" value="NZ_JAUKPO010000009.1"/>
</dbReference>
<sequence>MRVIADIPHEACKITVFAWNSRYIIKLEKGLLEQTYKVDEFELNGIDDIKKLLNEKFMQQALERFAAMRSSLQAALEQI</sequence>
<dbReference type="EMBL" id="JAUKPO010000009">
    <property type="protein sequence ID" value="MDO1448043.1"/>
    <property type="molecule type" value="Genomic_DNA"/>
</dbReference>
<proteinExistence type="predicted"/>
<protein>
    <submittedName>
        <fullName evidence="1">Uncharacterized protein</fullName>
    </submittedName>
</protein>
<evidence type="ECO:0000313" key="1">
    <source>
        <dbReference type="EMBL" id="MDO1448043.1"/>
    </source>
</evidence>